<sequence>MPLPLSLYRCRDSVCIATDEGMVNEHLNRDRMGRKSPVNKMPEGSVILHNNKPYDIDELTRLAHKKAKTMKLDLDNPFSIIIDDRFIK</sequence>
<reference evidence="1 2" key="1">
    <citation type="submission" date="2019-09" db="EMBL/GenBank/DDBJ databases">
        <title>Draft genome sequence of Psychrobacter nivimaris LAMA 639, in search for biotechnological relevant genes.</title>
        <authorList>
            <person name="Lima A.O.S."/>
            <person name="Staloch B.E.K."/>
            <person name="Freitas R.C."/>
            <person name="Niero H."/>
            <person name="Silva M.A.C."/>
        </authorList>
    </citation>
    <scope>NUCLEOTIDE SEQUENCE [LARGE SCALE GENOMIC DNA]</scope>
    <source>
        <strain evidence="1 2">LAMA 639</strain>
    </source>
</reference>
<organism evidence="1 2">
    <name type="scientific">Psychrobacter nivimaris</name>
    <dbReference type="NCBI Taxonomy" id="281738"/>
    <lineage>
        <taxon>Bacteria</taxon>
        <taxon>Pseudomonadati</taxon>
        <taxon>Pseudomonadota</taxon>
        <taxon>Gammaproteobacteria</taxon>
        <taxon>Moraxellales</taxon>
        <taxon>Moraxellaceae</taxon>
        <taxon>Psychrobacter</taxon>
    </lineage>
</organism>
<comment type="caution">
    <text evidence="1">The sequence shown here is derived from an EMBL/GenBank/DDBJ whole genome shotgun (WGS) entry which is preliminary data.</text>
</comment>
<dbReference type="Proteomes" id="UP000471465">
    <property type="component" value="Unassembled WGS sequence"/>
</dbReference>
<proteinExistence type="predicted"/>
<dbReference type="EMBL" id="VZIZ01000013">
    <property type="protein sequence ID" value="KAF0569120.1"/>
    <property type="molecule type" value="Genomic_DNA"/>
</dbReference>
<keyword evidence="2" id="KW-1185">Reference proteome</keyword>
<gene>
    <name evidence="1" type="ORF">FQV37_313</name>
</gene>
<protein>
    <submittedName>
        <fullName evidence="1">Uncharacterized protein</fullName>
    </submittedName>
</protein>
<accession>A0A6N7C316</accession>
<dbReference type="AlphaFoldDB" id="A0A6N7C316"/>
<dbReference type="RefSeq" id="WP_160021620.1">
    <property type="nucleotide sequence ID" value="NZ_VZIZ01000013.1"/>
</dbReference>
<evidence type="ECO:0000313" key="1">
    <source>
        <dbReference type="EMBL" id="KAF0569120.1"/>
    </source>
</evidence>
<evidence type="ECO:0000313" key="2">
    <source>
        <dbReference type="Proteomes" id="UP000471465"/>
    </source>
</evidence>
<name>A0A6N7C316_9GAMM</name>